<protein>
    <submittedName>
        <fullName evidence="1">Uncharacterized protein</fullName>
    </submittedName>
</protein>
<dbReference type="InterPro" id="IPR053855">
    <property type="entry name" value="DUF6931"/>
</dbReference>
<dbReference type="Proteomes" id="UP000315344">
    <property type="component" value="Unassembled WGS sequence"/>
</dbReference>
<reference evidence="1 2" key="1">
    <citation type="journal article" date="2017" name="Nat. Commun.">
        <title>In situ click chemistry generation of cyclooxygenase-2 inhibitors.</title>
        <authorList>
            <person name="Bhardwaj A."/>
            <person name="Kaur J."/>
            <person name="Wuest M."/>
            <person name="Wuest F."/>
        </authorList>
    </citation>
    <scope>NUCLEOTIDE SEQUENCE [LARGE SCALE GENOMIC DNA]</scope>
    <source>
        <strain evidence="1">S2_012_000_R3_94</strain>
    </source>
</reference>
<sequence>MRSDNPADLFDQQARLGELVKHRPRLDENGLQFLTRLRGSTTPEEAVTFTAFSALPVAAIGWGYECLRMMADHLDPSERPVMHQISDWLNEPSTTRRHAIMRSALWAPMRTPSVLLALSVGWAAGGPAPNDPEPSPAHKTPVAINSAVLSCLARAQLRQRPVYMARFLDMAETLFRAY</sequence>
<dbReference type="Pfam" id="PF22011">
    <property type="entry name" value="DUF6931"/>
    <property type="match status" value="1"/>
</dbReference>
<dbReference type="EMBL" id="VAFL01000001">
    <property type="protein sequence ID" value="TKW68883.1"/>
    <property type="molecule type" value="Genomic_DNA"/>
</dbReference>
<evidence type="ECO:0000313" key="1">
    <source>
        <dbReference type="EMBL" id="TKW68883.1"/>
    </source>
</evidence>
<gene>
    <name evidence="1" type="ORF">DI616_01830</name>
</gene>
<comment type="caution">
    <text evidence="1">The sequence shown here is derived from an EMBL/GenBank/DDBJ whole genome shotgun (WGS) entry which is preliminary data.</text>
</comment>
<accession>A0A533ICM4</accession>
<dbReference type="AlphaFoldDB" id="A0A533ICM4"/>
<evidence type="ECO:0000313" key="2">
    <source>
        <dbReference type="Proteomes" id="UP000315344"/>
    </source>
</evidence>
<organism evidence="1 2">
    <name type="scientific">Paracoccus denitrificans</name>
    <dbReference type="NCBI Taxonomy" id="266"/>
    <lineage>
        <taxon>Bacteria</taxon>
        <taxon>Pseudomonadati</taxon>
        <taxon>Pseudomonadota</taxon>
        <taxon>Alphaproteobacteria</taxon>
        <taxon>Rhodobacterales</taxon>
        <taxon>Paracoccaceae</taxon>
        <taxon>Paracoccus</taxon>
    </lineage>
</organism>
<proteinExistence type="predicted"/>
<name>A0A533ICM4_PARDE</name>